<name>A0A2X0KY75_9BASI</name>
<dbReference type="STRING" id="289078.A0A2X0KY75"/>
<feature type="compositionally biased region" description="Polar residues" evidence="1">
    <location>
        <begin position="105"/>
        <end position="120"/>
    </location>
</feature>
<dbReference type="EMBL" id="FMWP01000092">
    <property type="protein sequence ID" value="SCZ97428.1"/>
    <property type="molecule type" value="Genomic_DNA"/>
</dbReference>
<dbReference type="InterPro" id="IPR032704">
    <property type="entry name" value="Cms1"/>
</dbReference>
<dbReference type="GO" id="GO:0005634">
    <property type="term" value="C:nucleus"/>
    <property type="evidence" value="ECO:0007669"/>
    <property type="project" value="TreeGrafter"/>
</dbReference>
<dbReference type="Pfam" id="PF14617">
    <property type="entry name" value="CMS1"/>
    <property type="match status" value="1"/>
</dbReference>
<dbReference type="OrthoDB" id="1929311at2759"/>
<protein>
    <submittedName>
        <fullName evidence="2">BZ3500_MvSof-1268-A1-R1_Chr4-2g07207 protein</fullName>
    </submittedName>
</protein>
<sequence length="321" mass="35152">MPEPSHKKIKRAPATRSERTGSPSSNAGPFTSTSADALDNQFELEQQFEHTETGSDDGLGYLASDVESDTGAQTPFSQQGEDEQERQAPASVTPSTKKRRRKAAQTPTDDSAQNEHNPSQAWMISSAAAVERLLLAQRRAQPKASALELDELALQESFLLDAPTVARTSLLAFIREAIPTLPATLAKPTKKEGSPRILVIAGAALRVADLCRELKPFQTKDLHIAKLFAKHFKLTEHAQYLKDHKVSIAVGTPHRVSALLDNASLAIDQLSHLVLDVTHLDKKQRGLLDTPEASVDLFRSLLGNRTLLDRLKAGRMKIVCY</sequence>
<dbReference type="PANTHER" id="PTHR24030">
    <property type="entry name" value="PROTEIN CMSS1"/>
    <property type="match status" value="1"/>
</dbReference>
<gene>
    <name evidence="2" type="ORF">BZ3500_MVSOF-1268-A1-R1_CHR4-2G07207</name>
</gene>
<accession>A0A2X0KY75</accession>
<evidence type="ECO:0000313" key="2">
    <source>
        <dbReference type="EMBL" id="SCZ97428.1"/>
    </source>
</evidence>
<reference evidence="3" key="1">
    <citation type="submission" date="2016-10" db="EMBL/GenBank/DDBJ databases">
        <authorList>
            <person name="Jeantristanb JTB J.-T."/>
            <person name="Ricardo R."/>
        </authorList>
    </citation>
    <scope>NUCLEOTIDE SEQUENCE [LARGE SCALE GENOMIC DNA]</scope>
</reference>
<proteinExistence type="predicted"/>
<dbReference type="InterPro" id="IPR027417">
    <property type="entry name" value="P-loop_NTPase"/>
</dbReference>
<dbReference type="PANTHER" id="PTHR24030:SF0">
    <property type="entry name" value="PROTEIN CMSS1"/>
    <property type="match status" value="1"/>
</dbReference>
<dbReference type="Proteomes" id="UP000249723">
    <property type="component" value="Unassembled WGS sequence"/>
</dbReference>
<keyword evidence="3" id="KW-1185">Reference proteome</keyword>
<feature type="compositionally biased region" description="Polar residues" evidence="1">
    <location>
        <begin position="70"/>
        <end position="79"/>
    </location>
</feature>
<feature type="compositionally biased region" description="Polar residues" evidence="1">
    <location>
        <begin position="20"/>
        <end position="35"/>
    </location>
</feature>
<dbReference type="Gene3D" id="3.40.50.300">
    <property type="entry name" value="P-loop containing nucleotide triphosphate hydrolases"/>
    <property type="match status" value="1"/>
</dbReference>
<organism evidence="2 3">
    <name type="scientific">Microbotryum saponariae</name>
    <dbReference type="NCBI Taxonomy" id="289078"/>
    <lineage>
        <taxon>Eukaryota</taxon>
        <taxon>Fungi</taxon>
        <taxon>Dikarya</taxon>
        <taxon>Basidiomycota</taxon>
        <taxon>Pucciniomycotina</taxon>
        <taxon>Microbotryomycetes</taxon>
        <taxon>Microbotryales</taxon>
        <taxon>Microbotryaceae</taxon>
        <taxon>Microbotryum</taxon>
    </lineage>
</organism>
<dbReference type="AlphaFoldDB" id="A0A2X0KY75"/>
<dbReference type="GO" id="GO:0030686">
    <property type="term" value="C:90S preribosome"/>
    <property type="evidence" value="ECO:0007669"/>
    <property type="project" value="TreeGrafter"/>
</dbReference>
<evidence type="ECO:0000313" key="3">
    <source>
        <dbReference type="Proteomes" id="UP000249723"/>
    </source>
</evidence>
<feature type="region of interest" description="Disordered" evidence="1">
    <location>
        <begin position="1"/>
        <end position="120"/>
    </location>
</feature>
<evidence type="ECO:0000256" key="1">
    <source>
        <dbReference type="SAM" id="MobiDB-lite"/>
    </source>
</evidence>